<dbReference type="AlphaFoldDB" id="A0A9P4MYU3"/>
<organism evidence="2 3">
    <name type="scientific">Lojkania enalia</name>
    <dbReference type="NCBI Taxonomy" id="147567"/>
    <lineage>
        <taxon>Eukaryota</taxon>
        <taxon>Fungi</taxon>
        <taxon>Dikarya</taxon>
        <taxon>Ascomycota</taxon>
        <taxon>Pezizomycotina</taxon>
        <taxon>Dothideomycetes</taxon>
        <taxon>Pleosporomycetidae</taxon>
        <taxon>Pleosporales</taxon>
        <taxon>Pleosporales incertae sedis</taxon>
        <taxon>Lojkania</taxon>
    </lineage>
</organism>
<gene>
    <name evidence="2" type="ORF">CC78DRAFT_89853</name>
</gene>
<evidence type="ECO:0000313" key="3">
    <source>
        <dbReference type="Proteomes" id="UP000800093"/>
    </source>
</evidence>
<evidence type="ECO:0000256" key="1">
    <source>
        <dbReference type="SAM" id="MobiDB-lite"/>
    </source>
</evidence>
<accession>A0A9P4MYU3</accession>
<sequence>MNEMKNCSHRACPELLLTKGSQSSKIPLTSQTSSAPHVKQNDSPRLLTVSALKTHNNSISTDAWARDEEKRIRMLQAAASALGFELPIHTLRREAHAPEDWVKEQCR</sequence>
<name>A0A9P4MYU3_9PLEO</name>
<protein>
    <submittedName>
        <fullName evidence="2">Uncharacterized protein</fullName>
    </submittedName>
</protein>
<feature type="region of interest" description="Disordered" evidence="1">
    <location>
        <begin position="22"/>
        <end position="41"/>
    </location>
</feature>
<keyword evidence="3" id="KW-1185">Reference proteome</keyword>
<dbReference type="Proteomes" id="UP000800093">
    <property type="component" value="Unassembled WGS sequence"/>
</dbReference>
<reference evidence="3" key="1">
    <citation type="journal article" date="2020" name="Stud. Mycol.">
        <title>101 Dothideomycetes genomes: A test case for predicting lifestyles and emergence of pathogens.</title>
        <authorList>
            <person name="Haridas S."/>
            <person name="Albert R."/>
            <person name="Binder M."/>
            <person name="Bloem J."/>
            <person name="LaButti K."/>
            <person name="Salamov A."/>
            <person name="Andreopoulos B."/>
            <person name="Baker S."/>
            <person name="Barry K."/>
            <person name="Bills G."/>
            <person name="Bluhm B."/>
            <person name="Cannon C."/>
            <person name="Castanera R."/>
            <person name="Culley D."/>
            <person name="Daum C."/>
            <person name="Ezra D."/>
            <person name="Gonzalez J."/>
            <person name="Henrissat B."/>
            <person name="Kuo A."/>
            <person name="Liang C."/>
            <person name="Lipzen A."/>
            <person name="Lutzoni F."/>
            <person name="Magnuson J."/>
            <person name="Mondo S."/>
            <person name="Nolan M."/>
            <person name="Ohm R."/>
            <person name="Pangilinan J."/>
            <person name="Park H.-J."/>
            <person name="Ramirez L."/>
            <person name="Alfaro M."/>
            <person name="Sun H."/>
            <person name="Tritt A."/>
            <person name="Yoshinaga Y."/>
            <person name="Zwiers L.-H."/>
            <person name="Turgeon B."/>
            <person name="Goodwin S."/>
            <person name="Spatafora J."/>
            <person name="Crous P."/>
            <person name="Grigoriev I."/>
        </authorList>
    </citation>
    <scope>NUCLEOTIDE SEQUENCE [LARGE SCALE GENOMIC DNA]</scope>
    <source>
        <strain evidence="3">CBS 304.66</strain>
    </source>
</reference>
<comment type="caution">
    <text evidence="2">The sequence shown here is derived from an EMBL/GenBank/DDBJ whole genome shotgun (WGS) entry which is preliminary data.</text>
</comment>
<feature type="compositionally biased region" description="Polar residues" evidence="1">
    <location>
        <begin position="22"/>
        <end position="35"/>
    </location>
</feature>
<proteinExistence type="predicted"/>
<dbReference type="EMBL" id="ML986733">
    <property type="protein sequence ID" value="KAF2258853.1"/>
    <property type="molecule type" value="Genomic_DNA"/>
</dbReference>
<evidence type="ECO:0000313" key="2">
    <source>
        <dbReference type="EMBL" id="KAF2258853.1"/>
    </source>
</evidence>